<sequence>MRNGVFVPAAVVRVAVGVLVAAAAAAAAAELPALRRYLRIRSM</sequence>
<dbReference type="Pfam" id="PF21833">
    <property type="entry name" value="DUF6893"/>
    <property type="match status" value="1"/>
</dbReference>
<keyword evidence="2" id="KW-1185">Reference proteome</keyword>
<dbReference type="InterPro" id="IPR054188">
    <property type="entry name" value="DUF6893"/>
</dbReference>
<accession>A0ABN3I186</accession>
<evidence type="ECO:0008006" key="3">
    <source>
        <dbReference type="Google" id="ProtNLM"/>
    </source>
</evidence>
<dbReference type="Proteomes" id="UP001500058">
    <property type="component" value="Unassembled WGS sequence"/>
</dbReference>
<evidence type="ECO:0000313" key="2">
    <source>
        <dbReference type="Proteomes" id="UP001500058"/>
    </source>
</evidence>
<protein>
    <recommendedName>
        <fullName evidence="3">Secreted protein</fullName>
    </recommendedName>
</protein>
<proteinExistence type="predicted"/>
<dbReference type="RefSeq" id="WP_344630149.1">
    <property type="nucleotide sequence ID" value="NZ_BAAATJ010000005.1"/>
</dbReference>
<comment type="caution">
    <text evidence="1">The sequence shown here is derived from an EMBL/GenBank/DDBJ whole genome shotgun (WGS) entry which is preliminary data.</text>
</comment>
<dbReference type="EMBL" id="BAAATJ010000005">
    <property type="protein sequence ID" value="GAA2392217.1"/>
    <property type="molecule type" value="Genomic_DNA"/>
</dbReference>
<organism evidence="1 2">
    <name type="scientific">Streptomyces glaucosporus</name>
    <dbReference type="NCBI Taxonomy" id="284044"/>
    <lineage>
        <taxon>Bacteria</taxon>
        <taxon>Bacillati</taxon>
        <taxon>Actinomycetota</taxon>
        <taxon>Actinomycetes</taxon>
        <taxon>Kitasatosporales</taxon>
        <taxon>Streptomycetaceae</taxon>
        <taxon>Streptomyces</taxon>
    </lineage>
</organism>
<evidence type="ECO:0000313" key="1">
    <source>
        <dbReference type="EMBL" id="GAA2392217.1"/>
    </source>
</evidence>
<name>A0ABN3I186_9ACTN</name>
<gene>
    <name evidence="1" type="ORF">GCM10010420_15810</name>
</gene>
<reference evidence="1 2" key="1">
    <citation type="journal article" date="2019" name="Int. J. Syst. Evol. Microbiol.">
        <title>The Global Catalogue of Microorganisms (GCM) 10K type strain sequencing project: providing services to taxonomists for standard genome sequencing and annotation.</title>
        <authorList>
            <consortium name="The Broad Institute Genomics Platform"/>
            <consortium name="The Broad Institute Genome Sequencing Center for Infectious Disease"/>
            <person name="Wu L."/>
            <person name="Ma J."/>
        </authorList>
    </citation>
    <scope>NUCLEOTIDE SEQUENCE [LARGE SCALE GENOMIC DNA]</scope>
    <source>
        <strain evidence="1 2">JCM 6921</strain>
    </source>
</reference>